<protein>
    <recommendedName>
        <fullName evidence="1">ATP-dependent DNA helicase</fullName>
        <ecNumber evidence="1">5.6.2.3</ecNumber>
    </recommendedName>
</protein>
<dbReference type="Pfam" id="PF05970">
    <property type="entry name" value="PIF1"/>
    <property type="match status" value="1"/>
</dbReference>
<comment type="caution">
    <text evidence="4">The sequence shown here is derived from an EMBL/GenBank/DDBJ whole genome shotgun (WGS) entry which is preliminary data.</text>
</comment>
<reference evidence="4" key="1">
    <citation type="submission" date="2023-10" db="EMBL/GenBank/DDBJ databases">
        <authorList>
            <person name="Chen Y."/>
            <person name="Shah S."/>
            <person name="Dougan E. K."/>
            <person name="Thang M."/>
            <person name="Chan C."/>
        </authorList>
    </citation>
    <scope>NUCLEOTIDE SEQUENCE [LARGE SCALE GENOMIC DNA]</scope>
</reference>
<keyword evidence="1" id="KW-0547">Nucleotide-binding</keyword>
<dbReference type="InterPro" id="IPR027417">
    <property type="entry name" value="P-loop_NTPase"/>
</dbReference>
<dbReference type="InterPro" id="IPR051055">
    <property type="entry name" value="PIF1_helicase"/>
</dbReference>
<dbReference type="EC" id="5.6.2.3" evidence="1"/>
<keyword evidence="1" id="KW-0347">Helicase</keyword>
<keyword evidence="1" id="KW-0067">ATP-binding</keyword>
<feature type="region of interest" description="Disordered" evidence="2">
    <location>
        <begin position="1436"/>
        <end position="1471"/>
    </location>
</feature>
<comment type="catalytic activity">
    <reaction evidence="1">
        <text>ATP + H2O = ADP + phosphate + H(+)</text>
        <dbReference type="Rhea" id="RHEA:13065"/>
        <dbReference type="ChEBI" id="CHEBI:15377"/>
        <dbReference type="ChEBI" id="CHEBI:15378"/>
        <dbReference type="ChEBI" id="CHEBI:30616"/>
        <dbReference type="ChEBI" id="CHEBI:43474"/>
        <dbReference type="ChEBI" id="CHEBI:456216"/>
        <dbReference type="EC" id="5.6.2.3"/>
    </reaction>
</comment>
<accession>A0ABN9PAI7</accession>
<dbReference type="Proteomes" id="UP001189429">
    <property type="component" value="Unassembled WGS sequence"/>
</dbReference>
<dbReference type="Gene3D" id="3.40.50.300">
    <property type="entry name" value="P-loop containing nucleotide triphosphate hydrolases"/>
    <property type="match status" value="1"/>
</dbReference>
<name>A0ABN9PAI7_9DINO</name>
<keyword evidence="1" id="KW-0234">DNA repair</keyword>
<keyword evidence="5" id="KW-1185">Reference proteome</keyword>
<gene>
    <name evidence="4" type="ORF">PCOR1329_LOCUS834</name>
</gene>
<keyword evidence="1" id="KW-0378">Hydrolase</keyword>
<evidence type="ECO:0000313" key="4">
    <source>
        <dbReference type="EMBL" id="CAK0789185.1"/>
    </source>
</evidence>
<organism evidence="4 5">
    <name type="scientific">Prorocentrum cordatum</name>
    <dbReference type="NCBI Taxonomy" id="2364126"/>
    <lineage>
        <taxon>Eukaryota</taxon>
        <taxon>Sar</taxon>
        <taxon>Alveolata</taxon>
        <taxon>Dinophyceae</taxon>
        <taxon>Prorocentrales</taxon>
        <taxon>Prorocentraceae</taxon>
        <taxon>Prorocentrum</taxon>
    </lineage>
</organism>
<evidence type="ECO:0000256" key="2">
    <source>
        <dbReference type="SAM" id="MobiDB-lite"/>
    </source>
</evidence>
<proteinExistence type="inferred from homology"/>
<evidence type="ECO:0000259" key="3">
    <source>
        <dbReference type="Pfam" id="PF05970"/>
    </source>
</evidence>
<dbReference type="EMBL" id="CAUYUJ010000192">
    <property type="protein sequence ID" value="CAK0789185.1"/>
    <property type="molecule type" value="Genomic_DNA"/>
</dbReference>
<dbReference type="SUPFAM" id="SSF52540">
    <property type="entry name" value="P-loop containing nucleoside triphosphate hydrolases"/>
    <property type="match status" value="1"/>
</dbReference>
<dbReference type="PANTHER" id="PTHR47642:SF5">
    <property type="entry name" value="ATP-DEPENDENT DNA HELICASE"/>
    <property type="match status" value="1"/>
</dbReference>
<keyword evidence="1" id="KW-0233">DNA recombination</keyword>
<comment type="cofactor">
    <cofactor evidence="1">
        <name>Mg(2+)</name>
        <dbReference type="ChEBI" id="CHEBI:18420"/>
    </cofactor>
</comment>
<dbReference type="InterPro" id="IPR010285">
    <property type="entry name" value="DNA_helicase_pif1-like_DEAD"/>
</dbReference>
<keyword evidence="1" id="KW-0227">DNA damage</keyword>
<evidence type="ECO:0000313" key="5">
    <source>
        <dbReference type="Proteomes" id="UP001189429"/>
    </source>
</evidence>
<feature type="compositionally biased region" description="Low complexity" evidence="2">
    <location>
        <begin position="249"/>
        <end position="258"/>
    </location>
</feature>
<comment type="similarity">
    <text evidence="1">Belongs to the helicase family.</text>
</comment>
<feature type="domain" description="DNA helicase Pif1-like DEAD-box helicase" evidence="3">
    <location>
        <begin position="1736"/>
        <end position="1886"/>
    </location>
</feature>
<evidence type="ECO:0000256" key="1">
    <source>
        <dbReference type="RuleBase" id="RU363044"/>
    </source>
</evidence>
<dbReference type="PANTHER" id="PTHR47642">
    <property type="entry name" value="ATP-DEPENDENT DNA HELICASE"/>
    <property type="match status" value="1"/>
</dbReference>
<feature type="region of interest" description="Disordered" evidence="2">
    <location>
        <begin position="222"/>
        <end position="271"/>
    </location>
</feature>
<sequence>MAESSDEEIAVDQARVSEVGLDDDGEAIRRSRISCANESLGRVADLLSATRPGMRLSVRPVRGDGLCFFRAAAAELGLPGRAAWKLYRWTLVKMMKQRNQQLFAALQLDEYAVERRARLQKELPAQVASGVAWGSLPNWKVFYVDICMGLHSEDVSATRRYADAVVITHFLEACGALALYVPFNAWSQAAIFPDQGLLQGRAQIPVLDFAFVHYDVDGRLRPQGEREEHAAAAAEAPESDSDADRESSPSEPASDSNSELSEAPAGSEQSDVDHLACGADVAHTTLDVAHEAARAFPAFLRQDPTLPPPFDPSDAADNIQEVMDGLQWPICNCAVRQCRRTGETEGDLRRHVISCHQACLPAAWRQGWNKRLADSADDVGVHAEDPESAGVSEIGWTPLRGLLRSCPRELLEYAFGLDAFLAHFPHPAPDHRGTRSHRYPTQTTASSPWVRTVRWNGPNGSQNSMRFLCCPEDVVCDRQHGVVDELCESCRVPLCWQCRGIFAKTRTVRERIPRPAIANDNFVGFVSAWWEKHKPRWIEMAAATPVWTSLMAFYVEGDKGHLMNNQAMHPHSRYAVRGNLASFLVHWDDVLERLLAITESSSAAAALPHDGETLAHLVRFEFRMKDKDMSKHLKRMRLRAHVVLQLGWELIDRGHPAFCRDAAGNPIAIAAAKEAFERRVKQCYPWLGTPQDTDGKVPPAVDRATVVADPSRSSVQEVQNRPSISMGMWLAGMSRRVEHHIRSDWLFIPGMRNVHFRFLGITARLGSKVRKYKDEDGSAFTERLTAAVRGLHDLLAKGYYGPNRRPIAGNLTVLHMAHGLDTTQKQIVHNMRSVTSSLAGTQELRRRMGHVFQSGAVGYGHGLFITISPNQKQSCLVMRLHRARQGDPPLRAGCTDDARNAMRKRLASREWPSLSESADAELPDFDLRLCEVANDPLSVVQGFRVAVNVILGRLLGLRLCAECGVARRYRRQPRCCCTDKFGSNSRPMGGIFGVAAALLGAVENQHLGTLHFHGFVYLANMFQHAPLTEIARTIRESPGLADAVKEWHAWVHREEHWAPEEHRESLPSLESEWRQNHRASEHVGLCRWPAYVDHAEPKTKWDEGCDAVACDADAATFKQAYEADAQMIFSKVQHHHHPNGKPLTHCIKKGCKHGDKCKHGFPKTMLMAAPDGPRFRVVCPQVAREVGLKVNGPRSALGEIAGPRNDDFLSGTCPALAVAFRSNTHTAPNNRLPLITGITHDPNCLCRHGSREDTEEGHLRRIAFAVQRSMSNSSRYIGGYISKVQRVGKKARELVKTCLSTLAERLQGKSEMQQTINPVHRCVGDWEAKGVARTIFEEVNLAHFADKPNPLAAECITSCPVTDFYAGCFLQIVTDETRVGRATARRQKRSVVFTDAGEVATPPDATARAYAYRPNHAALSPCEFVRLYEVVPTYPPPRDASKPSTGPTEWRANSPPAAADGPPRSGVRNVVKPPTEECRYFALEEDTDDMEFAHMYVIVPRGRQRCGRSAPSFRVALKRYLRGHIVSPSNRILWANVLRTMTTMPENADVGEDDQDSKPVEALPENAFPVLSPSSIMAELRRVDRDAGADAAGEDIGNLSHSVHKALEQSMSFWDPPNRAPTLNLPLRQSALRHSSAMPAGARGNAQEPPRKIARSKMREKLYPGDADLTSNIQSWRRGPGGGNLETCSGQKHDLDATHQITTDPQQMSILDAVADRCVQEAREQDQLRGSPCSRLFVLGLPGSGKSEVIRWLCEEGVGLFPTCMGWEHEVHFIKTAPMNSMASNIGGRTIHNFSKLGIDLITGKDPELSENMLHTKIQHMRWLIIDEVENVSVELLGAVHRQVKDSTRDKGNPWAVDARVPKQFAMFGGLNLVLLGDLWQIPPVRSLSIAANPFVKRPANVGRILEMFWTEGLPHSVTNRYALAQSHRCSDVWWRSFLAEARAGNLSDRMYDFVHGFPTDVPGSWMPASPGSAEASTGHFGCGKAKCRALWSVEWPRMFGEGRAWEDMKSLECAECSAERHRRCRVASQSDARQREVSTAFADALFVHPYNAPKSRILTLRAANAAANAGKQLLWVVAREVPLTRDDACRSTESLSHARQNWLMYPENKTGRVPGVLPIFEGMRARFTTTENAEAGACKPLLRYSCRLGLQPTIVVGDIDNWSVPGGCWY</sequence>